<dbReference type="GO" id="GO:0003677">
    <property type="term" value="F:DNA binding"/>
    <property type="evidence" value="ECO:0007669"/>
    <property type="project" value="InterPro"/>
</dbReference>
<dbReference type="EMBL" id="BOOA01000035">
    <property type="protein sequence ID" value="GIH26000.1"/>
    <property type="molecule type" value="Genomic_DNA"/>
</dbReference>
<evidence type="ECO:0000313" key="3">
    <source>
        <dbReference type="Proteomes" id="UP000640052"/>
    </source>
</evidence>
<dbReference type="Gene3D" id="1.10.260.40">
    <property type="entry name" value="lambda repressor-like DNA-binding domains"/>
    <property type="match status" value="1"/>
</dbReference>
<keyword evidence="3" id="KW-1185">Reference proteome</keyword>
<sequence length="92" mass="10280">MAATRRTRSRSLALNFDGSRARETRERQGLTIANLADRCEQAGQRIHHTTIYRWENGTFWPTAPRLKALAEALGVSIDDLLIPSGETRAESA</sequence>
<accession>A0A919US07</accession>
<dbReference type="SMART" id="SM00530">
    <property type="entry name" value="HTH_XRE"/>
    <property type="match status" value="1"/>
</dbReference>
<organism evidence="2 3">
    <name type="scientific">Acrocarpospora phusangensis</name>
    <dbReference type="NCBI Taxonomy" id="1070424"/>
    <lineage>
        <taxon>Bacteria</taxon>
        <taxon>Bacillati</taxon>
        <taxon>Actinomycetota</taxon>
        <taxon>Actinomycetes</taxon>
        <taxon>Streptosporangiales</taxon>
        <taxon>Streptosporangiaceae</taxon>
        <taxon>Acrocarpospora</taxon>
    </lineage>
</organism>
<proteinExistence type="predicted"/>
<evidence type="ECO:0000259" key="1">
    <source>
        <dbReference type="PROSITE" id="PS50943"/>
    </source>
</evidence>
<dbReference type="Proteomes" id="UP000640052">
    <property type="component" value="Unassembled WGS sequence"/>
</dbReference>
<feature type="domain" description="HTH cro/C1-type" evidence="1">
    <location>
        <begin position="22"/>
        <end position="80"/>
    </location>
</feature>
<reference evidence="2" key="1">
    <citation type="submission" date="2021-01" db="EMBL/GenBank/DDBJ databases">
        <title>Whole genome shotgun sequence of Acrocarpospora phusangensis NBRC 108782.</title>
        <authorList>
            <person name="Komaki H."/>
            <person name="Tamura T."/>
        </authorList>
    </citation>
    <scope>NUCLEOTIDE SEQUENCE</scope>
    <source>
        <strain evidence="2">NBRC 108782</strain>
    </source>
</reference>
<dbReference type="InterPro" id="IPR001387">
    <property type="entry name" value="Cro/C1-type_HTH"/>
</dbReference>
<dbReference type="AlphaFoldDB" id="A0A919US07"/>
<gene>
    <name evidence="2" type="ORF">Aph01nite_43100</name>
</gene>
<dbReference type="SUPFAM" id="SSF47413">
    <property type="entry name" value="lambda repressor-like DNA-binding domains"/>
    <property type="match status" value="1"/>
</dbReference>
<dbReference type="RefSeq" id="WP_204042697.1">
    <property type="nucleotide sequence ID" value="NZ_BOOA01000035.1"/>
</dbReference>
<evidence type="ECO:0000313" key="2">
    <source>
        <dbReference type="EMBL" id="GIH26000.1"/>
    </source>
</evidence>
<protein>
    <recommendedName>
        <fullName evidence="1">HTH cro/C1-type domain-containing protein</fullName>
    </recommendedName>
</protein>
<dbReference type="CDD" id="cd00093">
    <property type="entry name" value="HTH_XRE"/>
    <property type="match status" value="1"/>
</dbReference>
<dbReference type="Pfam" id="PF01381">
    <property type="entry name" value="HTH_3"/>
    <property type="match status" value="1"/>
</dbReference>
<comment type="caution">
    <text evidence="2">The sequence shown here is derived from an EMBL/GenBank/DDBJ whole genome shotgun (WGS) entry which is preliminary data.</text>
</comment>
<name>A0A919US07_9ACTN</name>
<dbReference type="InterPro" id="IPR010982">
    <property type="entry name" value="Lambda_DNA-bd_dom_sf"/>
</dbReference>
<dbReference type="PROSITE" id="PS50943">
    <property type="entry name" value="HTH_CROC1"/>
    <property type="match status" value="1"/>
</dbReference>